<accession>A0ABR9AR83</accession>
<dbReference type="GO" id="GO:0003677">
    <property type="term" value="F:DNA binding"/>
    <property type="evidence" value="ECO:0007669"/>
    <property type="project" value="UniProtKB-KW"/>
</dbReference>
<dbReference type="InterPro" id="IPR058532">
    <property type="entry name" value="YjbR/MT2646/Rv2570-like"/>
</dbReference>
<dbReference type="SUPFAM" id="SSF142906">
    <property type="entry name" value="YjbR-like"/>
    <property type="match status" value="1"/>
</dbReference>
<dbReference type="EMBL" id="JACYTQ010000012">
    <property type="protein sequence ID" value="MBD8491295.1"/>
    <property type="molecule type" value="Genomic_DNA"/>
</dbReference>
<gene>
    <name evidence="1" type="ORF">IFO69_21260</name>
</gene>
<keyword evidence="2" id="KW-1185">Reference proteome</keyword>
<dbReference type="RefSeq" id="WP_192012171.1">
    <property type="nucleotide sequence ID" value="NZ_JACYTQ010000012.1"/>
</dbReference>
<evidence type="ECO:0000313" key="1">
    <source>
        <dbReference type="EMBL" id="MBD8491295.1"/>
    </source>
</evidence>
<dbReference type="Pfam" id="PF04237">
    <property type="entry name" value="YjbR"/>
    <property type="match status" value="1"/>
</dbReference>
<organism evidence="1 2">
    <name type="scientific">Echinicola arenosa</name>
    <dbReference type="NCBI Taxonomy" id="2774144"/>
    <lineage>
        <taxon>Bacteria</taxon>
        <taxon>Pseudomonadati</taxon>
        <taxon>Bacteroidota</taxon>
        <taxon>Cytophagia</taxon>
        <taxon>Cytophagales</taxon>
        <taxon>Cyclobacteriaceae</taxon>
        <taxon>Echinicola</taxon>
    </lineage>
</organism>
<reference evidence="1 2" key="1">
    <citation type="submission" date="2020-09" db="EMBL/GenBank/DDBJ databases">
        <title>Echinicola sp. CAU 1574 isolated from sand of Sido Beach.</title>
        <authorList>
            <person name="Kim W."/>
        </authorList>
    </citation>
    <scope>NUCLEOTIDE SEQUENCE [LARGE SCALE GENOMIC DNA]</scope>
    <source>
        <strain evidence="1 2">CAU 1574</strain>
    </source>
</reference>
<keyword evidence="1" id="KW-0238">DNA-binding</keyword>
<dbReference type="InterPro" id="IPR038056">
    <property type="entry name" value="YjbR-like_sf"/>
</dbReference>
<dbReference type="Gene3D" id="3.90.1150.30">
    <property type="match status" value="1"/>
</dbReference>
<protein>
    <submittedName>
        <fullName evidence="1">MmcQ/YjbR family DNA-binding protein</fullName>
    </submittedName>
</protein>
<proteinExistence type="predicted"/>
<sequence>MTNEEFTVLALSFPATEQKPHFDRTAFKVIGKRIFTTLHEASNSANVKLSPSEQKAFTRYSPDVVYPVDNKWGLQGWTTLELQNAKEELVKALLESAYEDVVNRKNSK</sequence>
<evidence type="ECO:0000313" key="2">
    <source>
        <dbReference type="Proteomes" id="UP000647133"/>
    </source>
</evidence>
<comment type="caution">
    <text evidence="1">The sequence shown here is derived from an EMBL/GenBank/DDBJ whole genome shotgun (WGS) entry which is preliminary data.</text>
</comment>
<name>A0ABR9AR83_9BACT</name>
<dbReference type="Proteomes" id="UP000647133">
    <property type="component" value="Unassembled WGS sequence"/>
</dbReference>